<accession>A0ABS7C0U0</accession>
<sequence length="128" mass="14077">MMSEDLIVRAENPAEQAKLLQDQAAPLQASESNVSYSVNLGVHEGDFILNWSVTPQVYGRWDWVGVFENAENAQNDPSGTYKYGGWQWADAGSPYSTSITANDGCVIAYIVWNYGTKSYQAVAISAPY</sequence>
<dbReference type="RefSeq" id="WP_210046848.1">
    <property type="nucleotide sequence ID" value="NZ_JBHLVU010000020.1"/>
</dbReference>
<comment type="caution">
    <text evidence="1">The sequence shown here is derived from an EMBL/GenBank/DDBJ whole genome shotgun (WGS) entry which is preliminary data.</text>
</comment>
<evidence type="ECO:0000313" key="2">
    <source>
        <dbReference type="Proteomes" id="UP001519887"/>
    </source>
</evidence>
<evidence type="ECO:0000313" key="1">
    <source>
        <dbReference type="EMBL" id="MBW7454510.1"/>
    </source>
</evidence>
<proteinExistence type="predicted"/>
<protein>
    <submittedName>
        <fullName evidence="1">Uncharacterized protein</fullName>
    </submittedName>
</protein>
<dbReference type="Proteomes" id="UP001519887">
    <property type="component" value="Unassembled WGS sequence"/>
</dbReference>
<keyword evidence="2" id="KW-1185">Reference proteome</keyword>
<name>A0ABS7C0U0_9BACL</name>
<dbReference type="EMBL" id="JAHZIK010000210">
    <property type="protein sequence ID" value="MBW7454510.1"/>
    <property type="molecule type" value="Genomic_DNA"/>
</dbReference>
<reference evidence="1 2" key="1">
    <citation type="submission" date="2021-07" db="EMBL/GenBank/DDBJ databases">
        <title>Paenibacillus radiodurans sp. nov., isolated from the southeastern edge of Tengger Desert.</title>
        <authorList>
            <person name="Zhang G."/>
        </authorList>
    </citation>
    <scope>NUCLEOTIDE SEQUENCE [LARGE SCALE GENOMIC DNA]</scope>
    <source>
        <strain evidence="1 2">CCM 7311</strain>
    </source>
</reference>
<organism evidence="1 2">
    <name type="scientific">Paenibacillus sepulcri</name>
    <dbReference type="NCBI Taxonomy" id="359917"/>
    <lineage>
        <taxon>Bacteria</taxon>
        <taxon>Bacillati</taxon>
        <taxon>Bacillota</taxon>
        <taxon>Bacilli</taxon>
        <taxon>Bacillales</taxon>
        <taxon>Paenibacillaceae</taxon>
        <taxon>Paenibacillus</taxon>
    </lineage>
</organism>
<gene>
    <name evidence="1" type="ORF">K0U00_10760</name>
</gene>